<comment type="caution">
    <text evidence="6">The sequence shown here is derived from an EMBL/GenBank/DDBJ whole genome shotgun (WGS) entry which is preliminary data.</text>
</comment>
<dbReference type="AlphaFoldDB" id="A0A9Q1H0E9"/>
<dbReference type="InterPro" id="IPR009000">
    <property type="entry name" value="Transl_B-barrel_sf"/>
</dbReference>
<evidence type="ECO:0000256" key="4">
    <source>
        <dbReference type="ARBA" id="ARBA00035228"/>
    </source>
</evidence>
<keyword evidence="3" id="KW-0687">Ribonucleoprotein</keyword>
<organism evidence="6 7">
    <name type="scientific">Holothuria leucospilota</name>
    <name type="common">Black long sea cucumber</name>
    <name type="synonym">Mertensiothuria leucospilota</name>
    <dbReference type="NCBI Taxonomy" id="206669"/>
    <lineage>
        <taxon>Eukaryota</taxon>
        <taxon>Metazoa</taxon>
        <taxon>Echinodermata</taxon>
        <taxon>Eleutherozoa</taxon>
        <taxon>Echinozoa</taxon>
        <taxon>Holothuroidea</taxon>
        <taxon>Aspidochirotacea</taxon>
        <taxon>Aspidochirotida</taxon>
        <taxon>Holothuriidae</taxon>
        <taxon>Holothuria</taxon>
    </lineage>
</organism>
<dbReference type="InterPro" id="IPR018266">
    <property type="entry name" value="Ribosomal_eL33_CS"/>
</dbReference>
<dbReference type="Gene3D" id="2.40.10.190">
    <property type="entry name" value="translation elongation factor selb, chain A, domain 4"/>
    <property type="match status" value="1"/>
</dbReference>
<comment type="similarity">
    <text evidence="1">Belongs to the eukaryotic ribosomal protein eL33 family.</text>
</comment>
<keyword evidence="2 6" id="KW-0689">Ribosomal protein</keyword>
<sequence>MAGLAPNKRLWVKAVFTGYRRSLHNQREGTALLKMEGVLSRAETHWYMGKRCAYVYRGKQLKKRINSDKKTRVRIIWGKIVRPHGKSGAVRARFKRNLPPKAMGKRIRVMMYPSHT</sequence>
<evidence type="ECO:0000256" key="5">
    <source>
        <dbReference type="ARBA" id="ARBA00035530"/>
    </source>
</evidence>
<reference evidence="6" key="1">
    <citation type="submission" date="2021-10" db="EMBL/GenBank/DDBJ databases">
        <title>Tropical sea cucumber genome reveals ecological adaptation and Cuvierian tubules defense mechanism.</title>
        <authorList>
            <person name="Chen T."/>
        </authorList>
    </citation>
    <scope>NUCLEOTIDE SEQUENCE</scope>
    <source>
        <strain evidence="6">Nanhai2018</strain>
        <tissue evidence="6">Muscle</tissue>
    </source>
</reference>
<dbReference type="Pfam" id="PF01247">
    <property type="entry name" value="Ribosomal_L35Ae"/>
    <property type="match status" value="1"/>
</dbReference>
<protein>
    <recommendedName>
        <fullName evidence="4">Large ribosomal subunit protein eL33</fullName>
    </recommendedName>
    <alternativeName>
        <fullName evidence="5">60S ribosomal protein L35a</fullName>
    </alternativeName>
</protein>
<dbReference type="GO" id="GO:0005840">
    <property type="term" value="C:ribosome"/>
    <property type="evidence" value="ECO:0007669"/>
    <property type="project" value="UniProtKB-KW"/>
</dbReference>
<dbReference type="PROSITE" id="PS01105">
    <property type="entry name" value="RIBOSOMAL_L35AE"/>
    <property type="match status" value="1"/>
</dbReference>
<evidence type="ECO:0000256" key="2">
    <source>
        <dbReference type="ARBA" id="ARBA00022980"/>
    </source>
</evidence>
<dbReference type="InterPro" id="IPR001780">
    <property type="entry name" value="Ribosomal_eL33"/>
</dbReference>
<dbReference type="EMBL" id="JAIZAY010000013">
    <property type="protein sequence ID" value="KAJ8030462.1"/>
    <property type="molecule type" value="Genomic_DNA"/>
</dbReference>
<dbReference type="FunFam" id="2.40.10.190:FF:000001">
    <property type="entry name" value="60S ribosomal protein L35a"/>
    <property type="match status" value="1"/>
</dbReference>
<dbReference type="SUPFAM" id="SSF50447">
    <property type="entry name" value="Translation proteins"/>
    <property type="match status" value="1"/>
</dbReference>
<dbReference type="GO" id="GO:0006412">
    <property type="term" value="P:translation"/>
    <property type="evidence" value="ECO:0007669"/>
    <property type="project" value="InterPro"/>
</dbReference>
<evidence type="ECO:0000256" key="3">
    <source>
        <dbReference type="ARBA" id="ARBA00023274"/>
    </source>
</evidence>
<dbReference type="PANTHER" id="PTHR10902">
    <property type="entry name" value="60S RIBOSOMAL PROTEIN L35A"/>
    <property type="match status" value="1"/>
</dbReference>
<dbReference type="HAMAP" id="MF_00573">
    <property type="entry name" value="Ribosomal_eL33"/>
    <property type="match status" value="1"/>
</dbReference>
<dbReference type="GO" id="GO:0003735">
    <property type="term" value="F:structural constituent of ribosome"/>
    <property type="evidence" value="ECO:0007669"/>
    <property type="project" value="InterPro"/>
</dbReference>
<accession>A0A9Q1H0E9</accession>
<evidence type="ECO:0000313" key="7">
    <source>
        <dbReference type="Proteomes" id="UP001152320"/>
    </source>
</evidence>
<dbReference type="OrthoDB" id="1166329at2759"/>
<dbReference type="Proteomes" id="UP001152320">
    <property type="component" value="Chromosome 13"/>
</dbReference>
<keyword evidence="7" id="KW-1185">Reference proteome</keyword>
<evidence type="ECO:0000256" key="1">
    <source>
        <dbReference type="ARBA" id="ARBA00009269"/>
    </source>
</evidence>
<dbReference type="InterPro" id="IPR038661">
    <property type="entry name" value="Ribosomal_eL33_sf"/>
</dbReference>
<evidence type="ECO:0000313" key="6">
    <source>
        <dbReference type="EMBL" id="KAJ8030462.1"/>
    </source>
</evidence>
<dbReference type="GO" id="GO:1990904">
    <property type="term" value="C:ribonucleoprotein complex"/>
    <property type="evidence" value="ECO:0007669"/>
    <property type="project" value="UniProtKB-KW"/>
</dbReference>
<gene>
    <name evidence="6" type="ORF">HOLleu_26897</name>
</gene>
<name>A0A9Q1H0E9_HOLLE</name>
<proteinExistence type="inferred from homology"/>